<dbReference type="EMBL" id="NRGX01000001">
    <property type="protein sequence ID" value="PCC17954.1"/>
    <property type="molecule type" value="Genomic_DNA"/>
</dbReference>
<dbReference type="GO" id="GO:0006355">
    <property type="term" value="P:regulation of DNA-templated transcription"/>
    <property type="evidence" value="ECO:0007669"/>
    <property type="project" value="InterPro"/>
</dbReference>
<organism evidence="6 7">
    <name type="scientific">Brevibacterium aurantiacum</name>
    <dbReference type="NCBI Taxonomy" id="273384"/>
    <lineage>
        <taxon>Bacteria</taxon>
        <taxon>Bacillati</taxon>
        <taxon>Actinomycetota</taxon>
        <taxon>Actinomycetes</taxon>
        <taxon>Micrococcales</taxon>
        <taxon>Brevibacteriaceae</taxon>
        <taxon>Brevibacterium</taxon>
    </lineage>
</organism>
<dbReference type="Gene3D" id="3.40.50.300">
    <property type="entry name" value="P-loop containing nucleotide triphosphate hydrolases"/>
    <property type="match status" value="1"/>
</dbReference>
<dbReference type="Gene3D" id="1.10.10.10">
    <property type="entry name" value="Winged helix-like DNA-binding domain superfamily/Winged helix DNA-binding domain"/>
    <property type="match status" value="1"/>
</dbReference>
<dbReference type="GO" id="GO:0003677">
    <property type="term" value="F:DNA binding"/>
    <property type="evidence" value="ECO:0007669"/>
    <property type="project" value="UniProtKB-KW"/>
</dbReference>
<dbReference type="PANTHER" id="PTHR44688">
    <property type="entry name" value="DNA-BINDING TRANSCRIPTIONAL ACTIVATOR DEVR_DOSR"/>
    <property type="match status" value="1"/>
</dbReference>
<evidence type="ECO:0000256" key="4">
    <source>
        <dbReference type="SAM" id="MobiDB-lite"/>
    </source>
</evidence>
<evidence type="ECO:0000313" key="6">
    <source>
        <dbReference type="EMBL" id="PCC17954.1"/>
    </source>
</evidence>
<feature type="domain" description="HTH luxR-type" evidence="5">
    <location>
        <begin position="800"/>
        <end position="865"/>
    </location>
</feature>
<dbReference type="InterPro" id="IPR036388">
    <property type="entry name" value="WH-like_DNA-bd_sf"/>
</dbReference>
<evidence type="ECO:0000256" key="2">
    <source>
        <dbReference type="ARBA" id="ARBA00023125"/>
    </source>
</evidence>
<evidence type="ECO:0000259" key="5">
    <source>
        <dbReference type="PROSITE" id="PS50043"/>
    </source>
</evidence>
<dbReference type="Proteomes" id="UP000218377">
    <property type="component" value="Unassembled WGS sequence"/>
</dbReference>
<dbReference type="AlphaFoldDB" id="A0A2A3X189"/>
<dbReference type="InterPro" id="IPR000792">
    <property type="entry name" value="Tscrpt_reg_LuxR_C"/>
</dbReference>
<dbReference type="PRINTS" id="PR00038">
    <property type="entry name" value="HTHLUXR"/>
</dbReference>
<keyword evidence="3" id="KW-0804">Transcription</keyword>
<keyword evidence="1" id="KW-0805">Transcription regulation</keyword>
<gene>
    <name evidence="6" type="ORF">CIK79_06400</name>
</gene>
<protein>
    <recommendedName>
        <fullName evidence="5">HTH luxR-type domain-containing protein</fullName>
    </recommendedName>
</protein>
<dbReference type="PROSITE" id="PS50043">
    <property type="entry name" value="HTH_LUXR_2"/>
    <property type="match status" value="1"/>
</dbReference>
<keyword evidence="2" id="KW-0238">DNA-binding</keyword>
<reference evidence="6 7" key="1">
    <citation type="journal article" date="2017" name="Elife">
        <title>Extensive horizontal gene transfer in cheese-associated bacteria.</title>
        <authorList>
            <person name="Bonham K.S."/>
            <person name="Wolfe B.E."/>
            <person name="Dutton R.J."/>
        </authorList>
    </citation>
    <scope>NUCLEOTIDE SEQUENCE [LARGE SCALE GENOMIC DNA]</scope>
    <source>
        <strain evidence="6 7">JB5</strain>
    </source>
</reference>
<evidence type="ECO:0000256" key="3">
    <source>
        <dbReference type="ARBA" id="ARBA00023163"/>
    </source>
</evidence>
<evidence type="ECO:0000313" key="7">
    <source>
        <dbReference type="Proteomes" id="UP000218377"/>
    </source>
</evidence>
<dbReference type="SMART" id="SM00421">
    <property type="entry name" value="HTH_LUXR"/>
    <property type="match status" value="1"/>
</dbReference>
<proteinExistence type="predicted"/>
<dbReference type="InterPro" id="IPR027417">
    <property type="entry name" value="P-loop_NTPase"/>
</dbReference>
<dbReference type="SUPFAM" id="SSF52540">
    <property type="entry name" value="P-loop containing nucleoside triphosphate hydrolases"/>
    <property type="match status" value="1"/>
</dbReference>
<dbReference type="PANTHER" id="PTHR44688:SF16">
    <property type="entry name" value="DNA-BINDING TRANSCRIPTIONAL ACTIVATOR DEVR_DOSR"/>
    <property type="match status" value="1"/>
</dbReference>
<comment type="caution">
    <text evidence="6">The sequence shown here is derived from an EMBL/GenBank/DDBJ whole genome shotgun (WGS) entry which is preliminary data.</text>
</comment>
<evidence type="ECO:0000256" key="1">
    <source>
        <dbReference type="ARBA" id="ARBA00023015"/>
    </source>
</evidence>
<name>A0A2A3X189_BREAU</name>
<dbReference type="Pfam" id="PF00196">
    <property type="entry name" value="GerE"/>
    <property type="match status" value="1"/>
</dbReference>
<feature type="region of interest" description="Disordered" evidence="4">
    <location>
        <begin position="1"/>
        <end position="25"/>
    </location>
</feature>
<dbReference type="InterPro" id="IPR016032">
    <property type="entry name" value="Sig_transdc_resp-reg_C-effctor"/>
</dbReference>
<accession>A0A2A3X189</accession>
<dbReference type="PROSITE" id="PS00622">
    <property type="entry name" value="HTH_LUXR_1"/>
    <property type="match status" value="1"/>
</dbReference>
<sequence length="867" mass="93329">MGSAFPAAEHPQGYGKLSDVSGRTTRIPPVAPSRRLFGYGSEMSTVVDAIAGEKHLGALIMGTAGVGKTALVNAALSRLDADLSVTRLRGSGNARVRNLGIFEILLSREGLGTDLPPGRALSVIGDLFERRSAGGCPLVVVDNADLVDDHSLAVLAQLTDARRIKIVIAAESARPPVDLIAGLWLTGSVVRVDLDGIDEADAIAMINSVGLMETETRSVSELSALAHGNPRLLERLLFGRSRTSGVETAIARADQPSREVIETVSLIEAVPYDVLVGLTSPRIIDSLAEDGLLAISKGRGGEVSMHEPVTAENVRAAVPPSRSLELLTRFDTGVDHSALHGRALFGYAAWSISLGRVPTPKQVLDAATWGNSRGRYLEAAEIIRTSGYRGPELDLELSRCEWGAGRLRQAREIIDPLVSAACLDPESGAEEYLSRLASMELRLKDPRAPERLQLAWVRDRLASPADLGRLDATRARFELKGGRIAAACSLAESVYLNHASLVRHRLRACAFLGVAEVLAGRIELGLSYIAQARLMFELPGPESFEWEDAVPQFFVANFVAGDWADARTAMDELTSSRRLTRLTNALIDLRTGNVANAHRTLSALNLVSDPSDVVDIAGMARSAQSLSAVLTHQQTDVISIAVDDEAEASRHSWWASFEARLFDLQALAQTSPVPAAPQLNDLGTWAEEHGAHTLACLAWLEAGRLGHEQAICRLSASAGRVDGALGRLLRAMAHAFSTDDLRALIAAAREALLFGAVVLCDQLSGEARKRAVAAGDATAAKEARALLGRSRRVLDFDADGNRFAESLSELEHSIITGVVEGRTSAEIGEELHLSARTVEWHLGRLYRRTHVANRHELREVVAEWLRK</sequence>
<dbReference type="SUPFAM" id="SSF46894">
    <property type="entry name" value="C-terminal effector domain of the bipartite response regulators"/>
    <property type="match status" value="1"/>
</dbReference>